<reference evidence="2" key="1">
    <citation type="submission" date="2017-03" db="EMBL/GenBank/DDBJ databases">
        <title>Phytopthora megakarya and P. palmivora, two closely related causual agents of cacao black pod achieved similar genome size and gene model numbers by different mechanisms.</title>
        <authorList>
            <person name="Ali S."/>
            <person name="Shao J."/>
            <person name="Larry D.J."/>
            <person name="Kronmiller B."/>
            <person name="Shen D."/>
            <person name="Strem M.D."/>
            <person name="Melnick R.L."/>
            <person name="Guiltinan M.J."/>
            <person name="Tyler B.M."/>
            <person name="Meinhardt L.W."/>
            <person name="Bailey B.A."/>
        </authorList>
    </citation>
    <scope>NUCLEOTIDE SEQUENCE [LARGE SCALE GENOMIC DNA]</scope>
    <source>
        <strain evidence="2">zdho120</strain>
    </source>
</reference>
<accession>A0A225VRE1</accession>
<dbReference type="AlphaFoldDB" id="A0A225VRE1"/>
<dbReference type="Proteomes" id="UP000198211">
    <property type="component" value="Unassembled WGS sequence"/>
</dbReference>
<keyword evidence="2" id="KW-1185">Reference proteome</keyword>
<proteinExistence type="predicted"/>
<evidence type="ECO:0000313" key="1">
    <source>
        <dbReference type="EMBL" id="OWZ07377.1"/>
    </source>
</evidence>
<comment type="caution">
    <text evidence="1">The sequence shown here is derived from an EMBL/GenBank/DDBJ whole genome shotgun (WGS) entry which is preliminary data.</text>
</comment>
<gene>
    <name evidence="1" type="ORF">PHMEG_00020237</name>
</gene>
<evidence type="ECO:0000313" key="2">
    <source>
        <dbReference type="Proteomes" id="UP000198211"/>
    </source>
</evidence>
<dbReference type="EMBL" id="NBNE01003564">
    <property type="protein sequence ID" value="OWZ07377.1"/>
    <property type="molecule type" value="Genomic_DNA"/>
</dbReference>
<name>A0A225VRE1_9STRA</name>
<protein>
    <submittedName>
        <fullName evidence="1">Avirulence (Avh) protein</fullName>
    </submittedName>
</protein>
<sequence length="137" mass="15750">MKYAGIFRNEQETKSWLQSWFNNKLSVKSVAAKLGMSDDVLKYVNSGALAKYQKMIQNSENGVKYARFGEKFRWVSKQKMQNLLGNWALQGKSAEFVTQQLGMSTLTSAQIKTHVNYNALKYFDDMVTHLKKIRAEP</sequence>
<organism evidence="1 2">
    <name type="scientific">Phytophthora megakarya</name>
    <dbReference type="NCBI Taxonomy" id="4795"/>
    <lineage>
        <taxon>Eukaryota</taxon>
        <taxon>Sar</taxon>
        <taxon>Stramenopiles</taxon>
        <taxon>Oomycota</taxon>
        <taxon>Peronosporomycetes</taxon>
        <taxon>Peronosporales</taxon>
        <taxon>Peronosporaceae</taxon>
        <taxon>Phytophthora</taxon>
    </lineage>
</organism>